<sequence>MCKNCTKKVSISALEREKKCLQLGTLPKKTIVQHFQAMFPIPISGLKYLCSKYIFF</sequence>
<evidence type="ECO:0000313" key="2">
    <source>
        <dbReference type="Proteomes" id="UP000228934"/>
    </source>
</evidence>
<evidence type="ECO:0000313" key="1">
    <source>
        <dbReference type="EMBL" id="PIO10093.1"/>
    </source>
</evidence>
<proteinExistence type="predicted"/>
<protein>
    <submittedName>
        <fullName evidence="1">Uncharacterized protein</fullName>
    </submittedName>
</protein>
<keyword evidence="2" id="KW-1185">Reference proteome</keyword>
<accession>A0A2G9Q4V2</accession>
<name>A0A2G9Q4V2_AQUCT</name>
<organism evidence="1 2">
    <name type="scientific">Aquarana catesbeiana</name>
    <name type="common">American bullfrog</name>
    <name type="synonym">Rana catesbeiana</name>
    <dbReference type="NCBI Taxonomy" id="8400"/>
    <lineage>
        <taxon>Eukaryota</taxon>
        <taxon>Metazoa</taxon>
        <taxon>Chordata</taxon>
        <taxon>Craniata</taxon>
        <taxon>Vertebrata</taxon>
        <taxon>Euteleostomi</taxon>
        <taxon>Amphibia</taxon>
        <taxon>Batrachia</taxon>
        <taxon>Anura</taxon>
        <taxon>Neobatrachia</taxon>
        <taxon>Ranoidea</taxon>
        <taxon>Ranidae</taxon>
        <taxon>Aquarana</taxon>
    </lineage>
</organism>
<gene>
    <name evidence="1" type="ORF">AB205_0032580</name>
</gene>
<reference evidence="2" key="1">
    <citation type="journal article" date="2017" name="Nat. Commun.">
        <title>The North American bullfrog draft genome provides insight into hormonal regulation of long noncoding RNA.</title>
        <authorList>
            <person name="Hammond S.A."/>
            <person name="Warren R.L."/>
            <person name="Vandervalk B.P."/>
            <person name="Kucuk E."/>
            <person name="Khan H."/>
            <person name="Gibb E.A."/>
            <person name="Pandoh P."/>
            <person name="Kirk H."/>
            <person name="Zhao Y."/>
            <person name="Jones M."/>
            <person name="Mungall A.J."/>
            <person name="Coope R."/>
            <person name="Pleasance S."/>
            <person name="Moore R.A."/>
            <person name="Holt R.A."/>
            <person name="Round J.M."/>
            <person name="Ohora S."/>
            <person name="Walle B.V."/>
            <person name="Veldhoen N."/>
            <person name="Helbing C.C."/>
            <person name="Birol I."/>
        </authorList>
    </citation>
    <scope>NUCLEOTIDE SEQUENCE [LARGE SCALE GENOMIC DNA]</scope>
</reference>
<dbReference type="Proteomes" id="UP000228934">
    <property type="component" value="Unassembled WGS sequence"/>
</dbReference>
<dbReference type="EMBL" id="KZ369506">
    <property type="protein sequence ID" value="PIO10093.1"/>
    <property type="molecule type" value="Genomic_DNA"/>
</dbReference>
<dbReference type="AlphaFoldDB" id="A0A2G9Q4V2"/>